<evidence type="ECO:0000313" key="2">
    <source>
        <dbReference type="Proteomes" id="UP000827976"/>
    </source>
</evidence>
<proteinExistence type="predicted"/>
<dbReference type="Proteomes" id="UP000827976">
    <property type="component" value="Chromosome 12"/>
</dbReference>
<dbReference type="EMBL" id="CM037022">
    <property type="protein sequence ID" value="KAH7666634.1"/>
    <property type="molecule type" value="Genomic_DNA"/>
</dbReference>
<protein>
    <submittedName>
        <fullName evidence="1">Uncharacterized protein</fullName>
    </submittedName>
</protein>
<evidence type="ECO:0000313" key="1">
    <source>
        <dbReference type="EMBL" id="KAH7666634.1"/>
    </source>
</evidence>
<sequence>MALSFSLKHVFFSIVLFTFAHSCCKVHGQGQGLDAVQIVATSALCFDNRTIIQNCLATLGFNATTNSSSNLTTTNGFCDGPCYGQTMLVISCIDGILSNFQFYNAQMMQGVRSIFQAACGKNNSANATDGSGNVEAVANYGSEIGQVSTWIMGILASVVWLV</sequence>
<gene>
    <name evidence="1" type="ORF">IHE45_12G008900</name>
</gene>
<reference evidence="2" key="1">
    <citation type="journal article" date="2022" name="Nat. Commun.">
        <title>Chromosome evolution and the genetic basis of agronomically important traits in greater yam.</title>
        <authorList>
            <person name="Bredeson J.V."/>
            <person name="Lyons J.B."/>
            <person name="Oniyinde I.O."/>
            <person name="Okereke N.R."/>
            <person name="Kolade O."/>
            <person name="Nnabue I."/>
            <person name="Nwadili C.O."/>
            <person name="Hribova E."/>
            <person name="Parker M."/>
            <person name="Nwogha J."/>
            <person name="Shu S."/>
            <person name="Carlson J."/>
            <person name="Kariba R."/>
            <person name="Muthemba S."/>
            <person name="Knop K."/>
            <person name="Barton G.J."/>
            <person name="Sherwood A.V."/>
            <person name="Lopez-Montes A."/>
            <person name="Asiedu R."/>
            <person name="Jamnadass R."/>
            <person name="Muchugi A."/>
            <person name="Goodstein D."/>
            <person name="Egesi C.N."/>
            <person name="Featherston J."/>
            <person name="Asfaw A."/>
            <person name="Simpson G.G."/>
            <person name="Dolezel J."/>
            <person name="Hendre P.S."/>
            <person name="Van Deynze A."/>
            <person name="Kumar P.L."/>
            <person name="Obidiegwu J.E."/>
            <person name="Bhattacharjee R."/>
            <person name="Rokhsar D.S."/>
        </authorList>
    </citation>
    <scope>NUCLEOTIDE SEQUENCE [LARGE SCALE GENOMIC DNA]</scope>
    <source>
        <strain evidence="2">cv. TDa95/00328</strain>
    </source>
</reference>
<organism evidence="1 2">
    <name type="scientific">Dioscorea alata</name>
    <name type="common">Purple yam</name>
    <dbReference type="NCBI Taxonomy" id="55571"/>
    <lineage>
        <taxon>Eukaryota</taxon>
        <taxon>Viridiplantae</taxon>
        <taxon>Streptophyta</taxon>
        <taxon>Embryophyta</taxon>
        <taxon>Tracheophyta</taxon>
        <taxon>Spermatophyta</taxon>
        <taxon>Magnoliopsida</taxon>
        <taxon>Liliopsida</taxon>
        <taxon>Dioscoreales</taxon>
        <taxon>Dioscoreaceae</taxon>
        <taxon>Dioscorea</taxon>
    </lineage>
</organism>
<comment type="caution">
    <text evidence="1">The sequence shown here is derived from an EMBL/GenBank/DDBJ whole genome shotgun (WGS) entry which is preliminary data.</text>
</comment>
<name>A0ACB7V0A0_DIOAL</name>
<accession>A0ACB7V0A0</accession>
<keyword evidence="2" id="KW-1185">Reference proteome</keyword>